<evidence type="ECO:0000313" key="4">
    <source>
        <dbReference type="EMBL" id="RYU90003.1"/>
    </source>
</evidence>
<dbReference type="SUPFAM" id="SSF56925">
    <property type="entry name" value="OMPA-like"/>
    <property type="match status" value="1"/>
</dbReference>
<dbReference type="OrthoDB" id="668980at2"/>
<dbReference type="InterPro" id="IPR027385">
    <property type="entry name" value="Beta-barrel_OMP"/>
</dbReference>
<dbReference type="AlphaFoldDB" id="A0A4Q5LLQ1"/>
<keyword evidence="1 2" id="KW-0732">Signal</keyword>
<dbReference type="EMBL" id="SEWG01000004">
    <property type="protein sequence ID" value="RYU90003.1"/>
    <property type="molecule type" value="Genomic_DNA"/>
</dbReference>
<dbReference type="InterPro" id="IPR011250">
    <property type="entry name" value="OMP/PagP_B-barrel"/>
</dbReference>
<sequence>MGVNISESGKVWATSNAVLKFTQFIKTMKKVLLLLTAVCGLSASSFAQSSDGGKFSIGVEAGLPVGDLKNVSNFIIGGSLKYDHPIAEGTFITGSAGFSSIQGKEATTPFGTVKVGNTSVVPVKAGIKYFLAENFYGEAQAGAAFFTQSGGGTAFAYAPGIGYSFGGGLDAGVRYEAWTKNGSTLSQVGLRVGYSF</sequence>
<accession>A0A4Q5LLQ1</accession>
<gene>
    <name evidence="4" type="ORF">EWM62_10690</name>
</gene>
<feature type="signal peptide" evidence="2">
    <location>
        <begin position="1"/>
        <end position="47"/>
    </location>
</feature>
<dbReference type="Proteomes" id="UP000293331">
    <property type="component" value="Unassembled WGS sequence"/>
</dbReference>
<name>A0A4Q5LLQ1_9SPHI</name>
<feature type="domain" description="Outer membrane protein beta-barrel" evidence="3">
    <location>
        <begin position="34"/>
        <end position="196"/>
    </location>
</feature>
<keyword evidence="5" id="KW-1185">Reference proteome</keyword>
<evidence type="ECO:0000256" key="1">
    <source>
        <dbReference type="ARBA" id="ARBA00022729"/>
    </source>
</evidence>
<organism evidence="4 5">
    <name type="scientific">Mucilaginibacter terrigena</name>
    <dbReference type="NCBI Taxonomy" id="2492395"/>
    <lineage>
        <taxon>Bacteria</taxon>
        <taxon>Pseudomonadati</taxon>
        <taxon>Bacteroidota</taxon>
        <taxon>Sphingobacteriia</taxon>
        <taxon>Sphingobacteriales</taxon>
        <taxon>Sphingobacteriaceae</taxon>
        <taxon>Mucilaginibacter</taxon>
    </lineage>
</organism>
<dbReference type="Pfam" id="PF13505">
    <property type="entry name" value="OMP_b-brl"/>
    <property type="match status" value="1"/>
</dbReference>
<evidence type="ECO:0000313" key="5">
    <source>
        <dbReference type="Proteomes" id="UP000293331"/>
    </source>
</evidence>
<comment type="caution">
    <text evidence="4">The sequence shown here is derived from an EMBL/GenBank/DDBJ whole genome shotgun (WGS) entry which is preliminary data.</text>
</comment>
<evidence type="ECO:0000259" key="3">
    <source>
        <dbReference type="Pfam" id="PF13505"/>
    </source>
</evidence>
<protein>
    <recommendedName>
        <fullName evidence="3">Outer membrane protein beta-barrel domain-containing protein</fullName>
    </recommendedName>
</protein>
<proteinExistence type="predicted"/>
<reference evidence="4 5" key="1">
    <citation type="submission" date="2019-02" db="EMBL/GenBank/DDBJ databases">
        <title>Bacterial novel species Mucilaginibacter sp. 17JY9-4 isolated from soil.</title>
        <authorList>
            <person name="Jung H.-Y."/>
        </authorList>
    </citation>
    <scope>NUCLEOTIDE SEQUENCE [LARGE SCALE GENOMIC DNA]</scope>
    <source>
        <strain evidence="4 5">17JY9-4</strain>
    </source>
</reference>
<feature type="chain" id="PRO_5020679079" description="Outer membrane protein beta-barrel domain-containing protein" evidence="2">
    <location>
        <begin position="48"/>
        <end position="196"/>
    </location>
</feature>
<evidence type="ECO:0000256" key="2">
    <source>
        <dbReference type="SAM" id="SignalP"/>
    </source>
</evidence>